<comment type="caution">
    <text evidence="3">The sequence shown here is derived from an EMBL/GenBank/DDBJ whole genome shotgun (WGS) entry which is preliminary data.</text>
</comment>
<gene>
    <name evidence="3" type="ORF">M8C21_025468</name>
</gene>
<dbReference type="Proteomes" id="UP001206925">
    <property type="component" value="Unassembled WGS sequence"/>
</dbReference>
<sequence length="286" mass="31441">MHTINNQKKSPMADESNGKMNSKIYRRIPNIKFTKLFIDGDFVDSISAADVGGIGGGADGCCRRWRGPSGAIDAKRDEDCGHHIDEIKATQCTTTPNICISFDDDNQKPDKSKPHNVELPPARTPNRASVHDVNQPPTCVLDGLTGCKHDGEGNYVCFDQRPQFADKKGPVADFLDDFDGEEDYYENEDSDSEYVSIQRHALYVTGEPDFDSEIEAYANQTFVVVSLFCAAAVGCSYMASKTFETVDPSLEEVIAKIAEGDKEDVDLAVKAARQAFDHGSWPRMPG</sequence>
<dbReference type="EMBL" id="JAMZMK010004639">
    <property type="protein sequence ID" value="KAI7754030.1"/>
    <property type="molecule type" value="Genomic_DNA"/>
</dbReference>
<evidence type="ECO:0000256" key="1">
    <source>
        <dbReference type="SAM" id="MobiDB-lite"/>
    </source>
</evidence>
<evidence type="ECO:0000313" key="4">
    <source>
        <dbReference type="Proteomes" id="UP001206925"/>
    </source>
</evidence>
<accession>A0AAD5GT04</accession>
<feature type="non-terminal residue" evidence="3">
    <location>
        <position position="1"/>
    </location>
</feature>
<keyword evidence="4" id="KW-1185">Reference proteome</keyword>
<reference evidence="3" key="1">
    <citation type="submission" date="2022-06" db="EMBL/GenBank/DDBJ databases">
        <title>Uncovering the hologenomic basis of an extraordinary plant invasion.</title>
        <authorList>
            <person name="Bieker V.C."/>
            <person name="Martin M.D."/>
            <person name="Gilbert T."/>
            <person name="Hodgins K."/>
            <person name="Battlay P."/>
            <person name="Petersen B."/>
            <person name="Wilson J."/>
        </authorList>
    </citation>
    <scope>NUCLEOTIDE SEQUENCE</scope>
    <source>
        <strain evidence="3">AA19_3_7</strain>
        <tissue evidence="3">Leaf</tissue>
    </source>
</reference>
<name>A0AAD5GT04_AMBAR</name>
<organism evidence="3 4">
    <name type="scientific">Ambrosia artemisiifolia</name>
    <name type="common">Common ragweed</name>
    <dbReference type="NCBI Taxonomy" id="4212"/>
    <lineage>
        <taxon>Eukaryota</taxon>
        <taxon>Viridiplantae</taxon>
        <taxon>Streptophyta</taxon>
        <taxon>Embryophyta</taxon>
        <taxon>Tracheophyta</taxon>
        <taxon>Spermatophyta</taxon>
        <taxon>Magnoliopsida</taxon>
        <taxon>eudicotyledons</taxon>
        <taxon>Gunneridae</taxon>
        <taxon>Pentapetalae</taxon>
        <taxon>asterids</taxon>
        <taxon>campanulids</taxon>
        <taxon>Asterales</taxon>
        <taxon>Asteraceae</taxon>
        <taxon>Asteroideae</taxon>
        <taxon>Heliantheae alliance</taxon>
        <taxon>Heliantheae</taxon>
        <taxon>Ambrosia</taxon>
    </lineage>
</organism>
<dbReference type="Gene3D" id="3.40.605.10">
    <property type="entry name" value="Aldehyde Dehydrogenase, Chain A, domain 1"/>
    <property type="match status" value="1"/>
</dbReference>
<feature type="domain" description="Aldehyde dehydrogenase" evidence="2">
    <location>
        <begin position="240"/>
        <end position="285"/>
    </location>
</feature>
<feature type="region of interest" description="Disordered" evidence="1">
    <location>
        <begin position="103"/>
        <end position="131"/>
    </location>
</feature>
<feature type="compositionally biased region" description="Basic and acidic residues" evidence="1">
    <location>
        <begin position="105"/>
        <end position="116"/>
    </location>
</feature>
<evidence type="ECO:0000259" key="2">
    <source>
        <dbReference type="Pfam" id="PF00171"/>
    </source>
</evidence>
<proteinExistence type="predicted"/>
<protein>
    <recommendedName>
        <fullName evidence="2">Aldehyde dehydrogenase domain-containing protein</fullName>
    </recommendedName>
</protein>
<dbReference type="Pfam" id="PF00171">
    <property type="entry name" value="Aldedh"/>
    <property type="match status" value="1"/>
</dbReference>
<evidence type="ECO:0000313" key="3">
    <source>
        <dbReference type="EMBL" id="KAI7754030.1"/>
    </source>
</evidence>
<dbReference type="InterPro" id="IPR016162">
    <property type="entry name" value="Ald_DH_N"/>
</dbReference>
<dbReference type="AlphaFoldDB" id="A0AAD5GT04"/>
<dbReference type="InterPro" id="IPR016161">
    <property type="entry name" value="Ald_DH/histidinol_DH"/>
</dbReference>
<dbReference type="InterPro" id="IPR015590">
    <property type="entry name" value="Aldehyde_DH_dom"/>
</dbReference>
<dbReference type="GO" id="GO:0016491">
    <property type="term" value="F:oxidoreductase activity"/>
    <property type="evidence" value="ECO:0007669"/>
    <property type="project" value="InterPro"/>
</dbReference>
<dbReference type="SUPFAM" id="SSF53720">
    <property type="entry name" value="ALDH-like"/>
    <property type="match status" value="1"/>
</dbReference>